<name>A0ABQ9IXR5_9CUCU</name>
<feature type="transmembrane region" description="Helical" evidence="1">
    <location>
        <begin position="96"/>
        <end position="117"/>
    </location>
</feature>
<dbReference type="Pfam" id="PF15993">
    <property type="entry name" value="Fuseless"/>
    <property type="match status" value="1"/>
</dbReference>
<dbReference type="PANTHER" id="PTHR35270:SF2">
    <property type="entry name" value="FUSELESS, ISOFORM A"/>
    <property type="match status" value="1"/>
</dbReference>
<sequence>MDCQSCSYSMLNSSDPEVYQKIGGDDLKILIEQKQPLIENPKTLYVPKPVKRLRQKKRVLSTLDIFISIFIVTPCVVGCWRGIWQIMDLYGAYFPAWESFLLGMAAHIVLALGQDVFHYVIVEKERKSWILKMFAVLMMKFYLTVFNVITNMTWRAGWIIFDRWCGLRLSPSGAAMQEGSTNMIWFTLVCALLLFCLKGLKKYTFSPIFDSARFQRRSILVQYEIYIQGKLNNIFVHGC</sequence>
<keyword evidence="1" id="KW-0812">Transmembrane</keyword>
<dbReference type="InterPro" id="IPR032751">
    <property type="entry name" value="Fuseless"/>
</dbReference>
<dbReference type="Proteomes" id="UP001162164">
    <property type="component" value="Unassembled WGS sequence"/>
</dbReference>
<accession>A0ABQ9IXR5</accession>
<evidence type="ECO:0000313" key="3">
    <source>
        <dbReference type="Proteomes" id="UP001162164"/>
    </source>
</evidence>
<organism evidence="2 3">
    <name type="scientific">Molorchus minor</name>
    <dbReference type="NCBI Taxonomy" id="1323400"/>
    <lineage>
        <taxon>Eukaryota</taxon>
        <taxon>Metazoa</taxon>
        <taxon>Ecdysozoa</taxon>
        <taxon>Arthropoda</taxon>
        <taxon>Hexapoda</taxon>
        <taxon>Insecta</taxon>
        <taxon>Pterygota</taxon>
        <taxon>Neoptera</taxon>
        <taxon>Endopterygota</taxon>
        <taxon>Coleoptera</taxon>
        <taxon>Polyphaga</taxon>
        <taxon>Cucujiformia</taxon>
        <taxon>Chrysomeloidea</taxon>
        <taxon>Cerambycidae</taxon>
        <taxon>Lamiinae</taxon>
        <taxon>Monochamini</taxon>
        <taxon>Molorchus</taxon>
    </lineage>
</organism>
<feature type="transmembrane region" description="Helical" evidence="1">
    <location>
        <begin position="129"/>
        <end position="149"/>
    </location>
</feature>
<feature type="transmembrane region" description="Helical" evidence="1">
    <location>
        <begin position="183"/>
        <end position="200"/>
    </location>
</feature>
<feature type="transmembrane region" description="Helical" evidence="1">
    <location>
        <begin position="59"/>
        <end position="84"/>
    </location>
</feature>
<comment type="caution">
    <text evidence="2">The sequence shown here is derived from an EMBL/GenBank/DDBJ whole genome shotgun (WGS) entry which is preliminary data.</text>
</comment>
<reference evidence="2" key="1">
    <citation type="journal article" date="2023" name="Insect Mol. Biol.">
        <title>Genome sequencing provides insights into the evolution of gene families encoding plant cell wall-degrading enzymes in longhorned beetles.</title>
        <authorList>
            <person name="Shin N.R."/>
            <person name="Okamura Y."/>
            <person name="Kirsch R."/>
            <person name="Pauchet Y."/>
        </authorList>
    </citation>
    <scope>NUCLEOTIDE SEQUENCE</scope>
    <source>
        <strain evidence="2">MMC_N1</strain>
    </source>
</reference>
<dbReference type="EMBL" id="JAPWTJ010001944">
    <property type="protein sequence ID" value="KAJ8968679.1"/>
    <property type="molecule type" value="Genomic_DNA"/>
</dbReference>
<gene>
    <name evidence="2" type="ORF">NQ317_003909</name>
</gene>
<evidence type="ECO:0000256" key="1">
    <source>
        <dbReference type="SAM" id="Phobius"/>
    </source>
</evidence>
<keyword evidence="1" id="KW-1133">Transmembrane helix</keyword>
<dbReference type="PANTHER" id="PTHR35270">
    <property type="entry name" value="FUSELESS, ISOFORM A"/>
    <property type="match status" value="1"/>
</dbReference>
<keyword evidence="3" id="KW-1185">Reference proteome</keyword>
<protein>
    <submittedName>
        <fullName evidence="2">Uncharacterized protein</fullName>
    </submittedName>
</protein>
<proteinExistence type="predicted"/>
<keyword evidence="1" id="KW-0472">Membrane</keyword>
<evidence type="ECO:0000313" key="2">
    <source>
        <dbReference type="EMBL" id="KAJ8968679.1"/>
    </source>
</evidence>